<accession>A0A5B8M687</accession>
<name>A0A5B8M687_9MICO</name>
<evidence type="ECO:0000313" key="1">
    <source>
        <dbReference type="EMBL" id="QDZ15020.1"/>
    </source>
</evidence>
<dbReference type="RefSeq" id="WP_146320457.1">
    <property type="nucleotide sequence ID" value="NZ_CP042305.1"/>
</dbReference>
<dbReference type="AlphaFoldDB" id="A0A5B8M687"/>
<evidence type="ECO:0000313" key="2">
    <source>
        <dbReference type="Proteomes" id="UP000320216"/>
    </source>
</evidence>
<gene>
    <name evidence="1" type="ORF">FPZ11_09790</name>
</gene>
<proteinExistence type="predicted"/>
<dbReference type="EMBL" id="CP042305">
    <property type="protein sequence ID" value="QDZ15020.1"/>
    <property type="molecule type" value="Genomic_DNA"/>
</dbReference>
<protein>
    <submittedName>
        <fullName evidence="1">Uncharacterized protein</fullName>
    </submittedName>
</protein>
<organism evidence="1 2">
    <name type="scientific">Humibacter ginsenosidimutans</name>
    <dbReference type="NCBI Taxonomy" id="2599293"/>
    <lineage>
        <taxon>Bacteria</taxon>
        <taxon>Bacillati</taxon>
        <taxon>Actinomycetota</taxon>
        <taxon>Actinomycetes</taxon>
        <taxon>Micrococcales</taxon>
        <taxon>Microbacteriaceae</taxon>
        <taxon>Humibacter</taxon>
    </lineage>
</organism>
<dbReference type="KEGG" id="huw:FPZ11_09790"/>
<dbReference type="OrthoDB" id="9875122at2"/>
<keyword evidence="2" id="KW-1185">Reference proteome</keyword>
<dbReference type="Proteomes" id="UP000320216">
    <property type="component" value="Chromosome"/>
</dbReference>
<sequence length="281" mass="31028">MADESGLEWLLGLDYGPLTERVDKQALARFQADRSALEVSLPASQRTIDSDEWRDRLRLENFASANRLDYARRADDQLYAEVDFPSEGDADVWVLDIISTPDRRVAVGSTKSFGRFSHGYGILVKFVAIDLGHEVPPLKLIPRARENRDAAGMLERHFTFDGAQWSPVDGVPDWMTRQNPSPEPKAGWLKRVREAGKQSKSLAEQNAAGAAQQASAWFGDGVGEQIVQHAAGFHLEFVENKVVIHRKVSGPRELTKPESLRELFGIAVALGPALAEATAAQ</sequence>
<reference evidence="1 2" key="1">
    <citation type="submission" date="2019-07" db="EMBL/GenBank/DDBJ databases">
        <title>Full genome sequence of Humibacter sp. WJ7-1.</title>
        <authorList>
            <person name="Im W.-T."/>
        </authorList>
    </citation>
    <scope>NUCLEOTIDE SEQUENCE [LARGE SCALE GENOMIC DNA]</scope>
    <source>
        <strain evidence="1 2">WJ7-1</strain>
    </source>
</reference>